<name>A0A3B1B7R0_9ZZZZ</name>
<feature type="compositionally biased region" description="Basic and acidic residues" evidence="1">
    <location>
        <begin position="116"/>
        <end position="150"/>
    </location>
</feature>
<reference evidence="2" key="1">
    <citation type="submission" date="2018-06" db="EMBL/GenBank/DDBJ databases">
        <authorList>
            <person name="Zhirakovskaya E."/>
        </authorList>
    </citation>
    <scope>NUCLEOTIDE SEQUENCE</scope>
</reference>
<feature type="region of interest" description="Disordered" evidence="1">
    <location>
        <begin position="1"/>
        <end position="153"/>
    </location>
</feature>
<organism evidence="2">
    <name type="scientific">hydrothermal vent metagenome</name>
    <dbReference type="NCBI Taxonomy" id="652676"/>
    <lineage>
        <taxon>unclassified sequences</taxon>
        <taxon>metagenomes</taxon>
        <taxon>ecological metagenomes</taxon>
    </lineage>
</organism>
<evidence type="ECO:0000313" key="2">
    <source>
        <dbReference type="EMBL" id="VAX07943.1"/>
    </source>
</evidence>
<feature type="compositionally biased region" description="Basic and acidic residues" evidence="1">
    <location>
        <begin position="20"/>
        <end position="54"/>
    </location>
</feature>
<dbReference type="EMBL" id="UOFW01000228">
    <property type="protein sequence ID" value="VAX07943.1"/>
    <property type="molecule type" value="Genomic_DNA"/>
</dbReference>
<feature type="compositionally biased region" description="Basic and acidic residues" evidence="1">
    <location>
        <begin position="265"/>
        <end position="295"/>
    </location>
</feature>
<sequence length="295" mass="33515">MSEQTEIQEPAFEESVEQPPEEKSEDNKEEIKEEGKDESKEENRSEAKEDEQPRASRRKRRTQQYINNLKHEAETNKEQAAYWRGKAEALETKTPEPTRPQREDYISEDDYLTDVLDYRDQVKASKEPEKPEEPKPSEQPKAPDVERQSKLYEAGLKTYGEDFTEAMQDTSLAISPLMGEYVLDSDVGAEVYMLLADNPEKAIEIFNMKSVAQQVRALDAIESGIKSSNQGDEGVNSPDEGQAETKTPPKEIPQRKVTQAPPPVSHEKGESAPDMDESKMSDSEWFKKEQSRAAN</sequence>
<feature type="compositionally biased region" description="Basic and acidic residues" evidence="1">
    <location>
        <begin position="85"/>
        <end position="105"/>
    </location>
</feature>
<gene>
    <name evidence="2" type="ORF">MNBD_ALPHA03-1268</name>
</gene>
<accession>A0A3B1B7R0</accession>
<dbReference type="AlphaFoldDB" id="A0A3B1B7R0"/>
<protein>
    <submittedName>
        <fullName evidence="2">Uncharacterized protein</fullName>
    </submittedName>
</protein>
<evidence type="ECO:0000256" key="1">
    <source>
        <dbReference type="SAM" id="MobiDB-lite"/>
    </source>
</evidence>
<feature type="region of interest" description="Disordered" evidence="1">
    <location>
        <begin position="223"/>
        <end position="295"/>
    </location>
</feature>
<proteinExistence type="predicted"/>